<dbReference type="AlphaFoldDB" id="A0AAF5RUA9"/>
<reference evidence="2" key="2">
    <citation type="journal article" date="2016" name="Mol. Ecol.">
        <title>Population genomics of the filarial nematode parasite Wuchereria bancrofti from mosquitoes.</title>
        <authorList>
            <person name="Small S.T."/>
            <person name="Reimer L.J."/>
            <person name="Tisch D.J."/>
            <person name="King C.L."/>
            <person name="Christensen B.M."/>
            <person name="Siba P.M."/>
            <person name="Kazura J.W."/>
            <person name="Serre D."/>
            <person name="Zimmerman P.A."/>
        </authorList>
    </citation>
    <scope>NUCLEOTIDE SEQUENCE</scope>
    <source>
        <strain evidence="2">pt0022</strain>
    </source>
</reference>
<dbReference type="Proteomes" id="UP000093561">
    <property type="component" value="Unassembled WGS sequence"/>
</dbReference>
<dbReference type="WBParaSite" id="mrna-Wban_02976">
    <property type="protein sequence ID" value="mrna-Wban_02976"/>
    <property type="gene ID" value="Wban_02976"/>
</dbReference>
<proteinExistence type="predicted"/>
<reference evidence="3" key="3">
    <citation type="submission" date="2024-02" db="UniProtKB">
        <authorList>
            <consortium name="WormBaseParasite"/>
        </authorList>
    </citation>
    <scope>IDENTIFICATION</scope>
    <source>
        <strain evidence="3">pt0022</strain>
    </source>
</reference>
<accession>A0AAF5RUA9</accession>
<protein>
    <submittedName>
        <fullName evidence="3">Uncharacterized protein</fullName>
    </submittedName>
</protein>
<organism evidence="2 3">
    <name type="scientific">Wuchereria bancrofti</name>
    <dbReference type="NCBI Taxonomy" id="6293"/>
    <lineage>
        <taxon>Eukaryota</taxon>
        <taxon>Metazoa</taxon>
        <taxon>Ecdysozoa</taxon>
        <taxon>Nematoda</taxon>
        <taxon>Chromadorea</taxon>
        <taxon>Rhabditida</taxon>
        <taxon>Spirurina</taxon>
        <taxon>Spiruromorpha</taxon>
        <taxon>Filarioidea</taxon>
        <taxon>Onchocercidae</taxon>
        <taxon>Wuchereria</taxon>
    </lineage>
</organism>
<evidence type="ECO:0000256" key="1">
    <source>
        <dbReference type="SAM" id="MobiDB-lite"/>
    </source>
</evidence>
<feature type="compositionally biased region" description="Polar residues" evidence="1">
    <location>
        <begin position="686"/>
        <end position="699"/>
    </location>
</feature>
<feature type="region of interest" description="Disordered" evidence="1">
    <location>
        <begin position="419"/>
        <end position="444"/>
    </location>
</feature>
<reference evidence="2" key="1">
    <citation type="submission" date="2015-03" db="EMBL/GenBank/DDBJ databases">
        <title>Wuchereria bancrofti Genome Sequencing Papua New Guinea Strain.</title>
        <authorList>
            <person name="Small S.T."/>
            <person name="Serre D."/>
            <person name="Zimmerman P.A."/>
        </authorList>
    </citation>
    <scope>NUCLEOTIDE SEQUENCE [LARGE SCALE GENOMIC DNA]</scope>
    <source>
        <strain evidence="2">pt0022</strain>
    </source>
</reference>
<evidence type="ECO:0000313" key="2">
    <source>
        <dbReference type="Proteomes" id="UP000093561"/>
    </source>
</evidence>
<evidence type="ECO:0000313" key="3">
    <source>
        <dbReference type="WBParaSite" id="mrna-Wban_02976"/>
    </source>
</evidence>
<sequence>MQGLKNAQNIEPQTSSSSIAAPHVFIIGPVRVQTIQKIDGRLMDKLFIDEILELYGSGVKYPSKELINIKPKILKSLPTTTKNTPITVQAVRVGSDYVRIDRKMEIDRSKIKLQPVANTKEVVKFGGAEMIEENHEIKPIRKSKSEATVFKIPVFNLIGSLVITAFQNTVYDPSGSYKIYEEIELRADRSTAKPETTVVPFLRKVSVLPKNKKEQIPIKYQEDILIGYNVMLIKRLIEIKPSFKKQFHNFSLNEERNYVTDKTISTPSSITESLASNIGKPKMLVLQEPPIRTDFTRLSSSSAEQVFCHPIESIDKRDQRDKKDRNLRTAIGSSEIINEDRGIVKTFDKFQVIRHSALINGSKANKIAKSTKHRKSKVGKSHTEAFLNAELHTSRSLRSTLKPENLGTNDYALHAHSDSLRTGQSTSEERTKIPEQTQSVEENEWKRSKESVLFLKKMKKLSSNEAIDSNSKIYHRFFSPTIKTARLTSSSSSTCRSKDNSLLDEEKNISRIAQKVPSTYHPITHSQIFGITDENDKKKSSSILTAHNIPDPIAITKSSHFPETDEQALTACELSQESLNLSRSSKEDKQQRLIRTTGKFPDSAKIPLRKIFSTVQQAHTTSSLIENETKNLKLRSASLEQERKNFSIVSNKCHHALSPKRKFGLLPPTPSIISATAKHSSKSRSSENVITQSSVMSKETSSDTDKKVHVTSKKTSKEMQSRFGKFPLQTQRSTKSKQRKSLNASPTRRIRAKRVPSLISVTQESDDTKSSSVRTPSKWFEKSTFADQSELEQQMQAKSIVIPISSNMLKSSSTNAPTIKAPLASKSSMTKKASSISDTLVKEEGSEAGQKKGTSIMIQSKDEENLTIQLNINLQVKNKDGKLSEKHSLKPERILVKGREVYRKSDSYHL</sequence>
<feature type="region of interest" description="Disordered" evidence="1">
    <location>
        <begin position="675"/>
        <end position="753"/>
    </location>
</feature>
<name>A0AAF5RUA9_WUCBA</name>